<dbReference type="InterPro" id="IPR001647">
    <property type="entry name" value="HTH_TetR"/>
</dbReference>
<reference evidence="4 5" key="1">
    <citation type="submission" date="2016-10" db="EMBL/GenBank/DDBJ databases">
        <authorList>
            <person name="de Groot N.N."/>
        </authorList>
    </citation>
    <scope>NUCLEOTIDE SEQUENCE [LARGE SCALE GENOMIC DNA]</scope>
    <source>
        <strain evidence="4 5">CGMCC 1.10825</strain>
    </source>
</reference>
<dbReference type="Gene3D" id="1.10.357.10">
    <property type="entry name" value="Tetracycline Repressor, domain 2"/>
    <property type="match status" value="1"/>
</dbReference>
<organism evidence="4 5">
    <name type="scientific">Paenimyroides marinum</name>
    <dbReference type="NCBI Taxonomy" id="1159016"/>
    <lineage>
        <taxon>Bacteria</taxon>
        <taxon>Pseudomonadati</taxon>
        <taxon>Bacteroidota</taxon>
        <taxon>Flavobacteriia</taxon>
        <taxon>Flavobacteriales</taxon>
        <taxon>Flavobacteriaceae</taxon>
        <taxon>Paenimyroides</taxon>
    </lineage>
</organism>
<name>A0A1H6L184_9FLAO</name>
<dbReference type="SUPFAM" id="SSF46689">
    <property type="entry name" value="Homeodomain-like"/>
    <property type="match status" value="1"/>
</dbReference>
<dbReference type="GO" id="GO:0003677">
    <property type="term" value="F:DNA binding"/>
    <property type="evidence" value="ECO:0007669"/>
    <property type="project" value="UniProtKB-UniRule"/>
</dbReference>
<dbReference type="PRINTS" id="PR00455">
    <property type="entry name" value="HTHTETR"/>
</dbReference>
<sequence length="224" mass="26082">METFLVFKVSCLPLPQNLFIRMKETILNKSLGLFIKHGFKSVTMDDIANELGISKKTIYQHFSSKSELVKATVDYVFESATAKMKSIAGNCETPIHEHFEMKNCLGDLFGQNIQASTIYQFNKYYPRLSERIQQKKHENYDFTILRNLRDGVEQGYYRKEIDIDFVGKIFFASTTAFFNDEMFINLQSTQSIDELNYKLLEYHLRGIVTPKGLQILEQLLQKNK</sequence>
<evidence type="ECO:0000259" key="3">
    <source>
        <dbReference type="PROSITE" id="PS50977"/>
    </source>
</evidence>
<gene>
    <name evidence="4" type="ORF">SAMN02927937_01481</name>
</gene>
<feature type="domain" description="HTH tetR-type" evidence="3">
    <location>
        <begin position="20"/>
        <end position="80"/>
    </location>
</feature>
<dbReference type="AlphaFoldDB" id="A0A1H6L184"/>
<evidence type="ECO:0000256" key="2">
    <source>
        <dbReference type="PROSITE-ProRule" id="PRU00335"/>
    </source>
</evidence>
<dbReference type="EMBL" id="FNXE01000018">
    <property type="protein sequence ID" value="SEH79703.1"/>
    <property type="molecule type" value="Genomic_DNA"/>
</dbReference>
<dbReference type="Pfam" id="PF00440">
    <property type="entry name" value="TetR_N"/>
    <property type="match status" value="1"/>
</dbReference>
<evidence type="ECO:0000256" key="1">
    <source>
        <dbReference type="ARBA" id="ARBA00023125"/>
    </source>
</evidence>
<dbReference type="PANTHER" id="PTHR43479">
    <property type="entry name" value="ACREF/ENVCD OPERON REPRESSOR-RELATED"/>
    <property type="match status" value="1"/>
</dbReference>
<keyword evidence="1 2" id="KW-0238">DNA-binding</keyword>
<keyword evidence="5" id="KW-1185">Reference proteome</keyword>
<dbReference type="PANTHER" id="PTHR43479:SF11">
    <property type="entry name" value="ACREF_ENVCD OPERON REPRESSOR-RELATED"/>
    <property type="match status" value="1"/>
</dbReference>
<dbReference type="STRING" id="1159016.SAMN02927937_01481"/>
<dbReference type="InterPro" id="IPR050624">
    <property type="entry name" value="HTH-type_Tx_Regulator"/>
</dbReference>
<dbReference type="Proteomes" id="UP000199634">
    <property type="component" value="Unassembled WGS sequence"/>
</dbReference>
<evidence type="ECO:0000313" key="5">
    <source>
        <dbReference type="Proteomes" id="UP000199634"/>
    </source>
</evidence>
<feature type="DNA-binding region" description="H-T-H motif" evidence="2">
    <location>
        <begin position="43"/>
        <end position="62"/>
    </location>
</feature>
<dbReference type="PROSITE" id="PS50977">
    <property type="entry name" value="HTH_TETR_2"/>
    <property type="match status" value="1"/>
</dbReference>
<evidence type="ECO:0000313" key="4">
    <source>
        <dbReference type="EMBL" id="SEH79703.1"/>
    </source>
</evidence>
<protein>
    <submittedName>
        <fullName evidence="4">Transcriptional regulator, TetR family</fullName>
    </submittedName>
</protein>
<accession>A0A1H6L184</accession>
<proteinExistence type="predicted"/>
<dbReference type="InterPro" id="IPR009057">
    <property type="entry name" value="Homeodomain-like_sf"/>
</dbReference>